<feature type="compositionally biased region" description="Pro residues" evidence="1">
    <location>
        <begin position="30"/>
        <end position="52"/>
    </location>
</feature>
<feature type="region of interest" description="Disordered" evidence="1">
    <location>
        <begin position="97"/>
        <end position="130"/>
    </location>
</feature>
<accession>A0A3L6EAI3</accession>
<proteinExistence type="predicted"/>
<dbReference type="EMBL" id="NCVQ01000007">
    <property type="protein sequence ID" value="PWZ17946.1"/>
    <property type="molecule type" value="Genomic_DNA"/>
</dbReference>
<feature type="non-terminal residue" evidence="2">
    <location>
        <position position="1"/>
    </location>
</feature>
<dbReference type="Proteomes" id="UP000251960">
    <property type="component" value="Chromosome 6"/>
</dbReference>
<evidence type="ECO:0000313" key="2">
    <source>
        <dbReference type="EMBL" id="PWZ17946.1"/>
    </source>
</evidence>
<protein>
    <submittedName>
        <fullName evidence="2">Uncharacterized protein</fullName>
    </submittedName>
</protein>
<reference evidence="2" key="1">
    <citation type="journal article" date="2018" name="Nat. Genet.">
        <title>Extensive intraspecific gene order and gene structural variations between Mo17 and other maize genomes.</title>
        <authorList>
            <person name="Sun S."/>
            <person name="Zhou Y."/>
            <person name="Chen J."/>
            <person name="Shi J."/>
            <person name="Zhao H."/>
            <person name="Zhao H."/>
            <person name="Song W."/>
            <person name="Zhang M."/>
            <person name="Cui Y."/>
            <person name="Dong X."/>
            <person name="Liu H."/>
            <person name="Ma X."/>
            <person name="Jiao Y."/>
            <person name="Wang B."/>
            <person name="Wei X."/>
            <person name="Stein J.C."/>
            <person name="Glaubitz J.C."/>
            <person name="Lu F."/>
            <person name="Yu G."/>
            <person name="Liang C."/>
            <person name="Fengler K."/>
            <person name="Li B."/>
            <person name="Rafalski A."/>
            <person name="Schnable P.S."/>
            <person name="Ware D.H."/>
            <person name="Buckler E.S."/>
            <person name="Lai J."/>
        </authorList>
    </citation>
    <scope>NUCLEOTIDE SEQUENCE [LARGE SCALE GENOMIC DNA]</scope>
    <source>
        <tissue evidence="2">Seedling</tissue>
    </source>
</reference>
<dbReference type="AlphaFoldDB" id="A0A3L6EAI3"/>
<feature type="compositionally biased region" description="Low complexity" evidence="1">
    <location>
        <begin position="19"/>
        <end position="29"/>
    </location>
</feature>
<feature type="region of interest" description="Disordered" evidence="1">
    <location>
        <begin position="1"/>
        <end position="84"/>
    </location>
</feature>
<evidence type="ECO:0000256" key="1">
    <source>
        <dbReference type="SAM" id="MobiDB-lite"/>
    </source>
</evidence>
<gene>
    <name evidence="2" type="ORF">Zm00014a_003308</name>
</gene>
<feature type="compositionally biased region" description="Basic and acidic residues" evidence="1">
    <location>
        <begin position="113"/>
        <end position="124"/>
    </location>
</feature>
<sequence length="130" mass="13824">PAHAASTPASLTRPAPQNPSAASCARSPSCPAPCPAAAAPRPPLSLPLPPIPPRRRDYLHYDPSPAYGDDSSKHTPTSLSLHAQLAMAARPLQPVRAHPAMHECCSAQPLDGRPPELPHDARREAPRRRP</sequence>
<name>A0A3L6EAI3_MAIZE</name>
<organism evidence="2">
    <name type="scientific">Zea mays</name>
    <name type="common">Maize</name>
    <dbReference type="NCBI Taxonomy" id="4577"/>
    <lineage>
        <taxon>Eukaryota</taxon>
        <taxon>Viridiplantae</taxon>
        <taxon>Streptophyta</taxon>
        <taxon>Embryophyta</taxon>
        <taxon>Tracheophyta</taxon>
        <taxon>Spermatophyta</taxon>
        <taxon>Magnoliopsida</taxon>
        <taxon>Liliopsida</taxon>
        <taxon>Poales</taxon>
        <taxon>Poaceae</taxon>
        <taxon>PACMAD clade</taxon>
        <taxon>Panicoideae</taxon>
        <taxon>Andropogonodae</taxon>
        <taxon>Andropogoneae</taxon>
        <taxon>Tripsacinae</taxon>
        <taxon>Zea</taxon>
    </lineage>
</organism>
<comment type="caution">
    <text evidence="2">The sequence shown here is derived from an EMBL/GenBank/DDBJ whole genome shotgun (WGS) entry which is preliminary data.</text>
</comment>